<feature type="region of interest" description="Disordered" evidence="1">
    <location>
        <begin position="1"/>
        <end position="24"/>
    </location>
</feature>
<accession>A0A7J7FWM0</accession>
<organism evidence="2 3">
    <name type="scientific">Camellia sinensis</name>
    <name type="common">Tea plant</name>
    <name type="synonym">Thea sinensis</name>
    <dbReference type="NCBI Taxonomy" id="4442"/>
    <lineage>
        <taxon>Eukaryota</taxon>
        <taxon>Viridiplantae</taxon>
        <taxon>Streptophyta</taxon>
        <taxon>Embryophyta</taxon>
        <taxon>Tracheophyta</taxon>
        <taxon>Spermatophyta</taxon>
        <taxon>Magnoliopsida</taxon>
        <taxon>eudicotyledons</taxon>
        <taxon>Gunneridae</taxon>
        <taxon>Pentapetalae</taxon>
        <taxon>asterids</taxon>
        <taxon>Ericales</taxon>
        <taxon>Theaceae</taxon>
        <taxon>Camellia</taxon>
    </lineage>
</organism>
<sequence length="113" mass="12671">MPPKYHQHELSRTSTIDPHLPSVGRMPRIPDKLVRITPKELPLQEGRPCLSCLIPSSKNTQSSCYLSGQGTHSLLTHWFGHSGLPNPLLHCRNLTLLLNHQALSTTITTILHR</sequence>
<proteinExistence type="predicted"/>
<comment type="caution">
    <text evidence="2">The sequence shown here is derived from an EMBL/GenBank/DDBJ whole genome shotgun (WGS) entry which is preliminary data.</text>
</comment>
<reference evidence="3" key="1">
    <citation type="journal article" date="2020" name="Nat. Commun.">
        <title>Genome assembly of wild tea tree DASZ reveals pedigree and selection history of tea varieties.</title>
        <authorList>
            <person name="Zhang W."/>
            <person name="Zhang Y."/>
            <person name="Qiu H."/>
            <person name="Guo Y."/>
            <person name="Wan H."/>
            <person name="Zhang X."/>
            <person name="Scossa F."/>
            <person name="Alseekh S."/>
            <person name="Zhang Q."/>
            <person name="Wang P."/>
            <person name="Xu L."/>
            <person name="Schmidt M.H."/>
            <person name="Jia X."/>
            <person name="Li D."/>
            <person name="Zhu A."/>
            <person name="Guo F."/>
            <person name="Chen W."/>
            <person name="Ni D."/>
            <person name="Usadel B."/>
            <person name="Fernie A.R."/>
            <person name="Wen W."/>
        </authorList>
    </citation>
    <scope>NUCLEOTIDE SEQUENCE [LARGE SCALE GENOMIC DNA]</scope>
    <source>
        <strain evidence="3">cv. G240</strain>
    </source>
</reference>
<evidence type="ECO:0000256" key="1">
    <source>
        <dbReference type="SAM" id="MobiDB-lite"/>
    </source>
</evidence>
<evidence type="ECO:0000313" key="3">
    <source>
        <dbReference type="Proteomes" id="UP000593564"/>
    </source>
</evidence>
<reference evidence="2 3" key="2">
    <citation type="submission" date="2020-07" db="EMBL/GenBank/DDBJ databases">
        <title>Genome assembly of wild tea tree DASZ reveals pedigree and selection history of tea varieties.</title>
        <authorList>
            <person name="Zhang W."/>
        </authorList>
    </citation>
    <scope>NUCLEOTIDE SEQUENCE [LARGE SCALE GENOMIC DNA]</scope>
    <source>
        <strain evidence="3">cv. G240</strain>
        <tissue evidence="2">Leaf</tissue>
    </source>
</reference>
<protein>
    <submittedName>
        <fullName evidence="2">Uncharacterized protein</fullName>
    </submittedName>
</protein>
<evidence type="ECO:0000313" key="2">
    <source>
        <dbReference type="EMBL" id="KAF5932527.1"/>
    </source>
</evidence>
<keyword evidence="3" id="KW-1185">Reference proteome</keyword>
<dbReference type="EMBL" id="JACBKZ010000014">
    <property type="protein sequence ID" value="KAF5932527.1"/>
    <property type="molecule type" value="Genomic_DNA"/>
</dbReference>
<dbReference type="AlphaFoldDB" id="A0A7J7FWM0"/>
<dbReference type="Proteomes" id="UP000593564">
    <property type="component" value="Unassembled WGS sequence"/>
</dbReference>
<feature type="compositionally biased region" description="Basic and acidic residues" evidence="1">
    <location>
        <begin position="1"/>
        <end position="11"/>
    </location>
</feature>
<gene>
    <name evidence="2" type="ORF">HYC85_028698</name>
</gene>
<name>A0A7J7FWM0_CAMSI</name>